<dbReference type="SUPFAM" id="SSF81321">
    <property type="entry name" value="Family A G protein-coupled receptor-like"/>
    <property type="match status" value="1"/>
</dbReference>
<comment type="caution">
    <text evidence="3">The sequence shown here is derived from an EMBL/GenBank/DDBJ whole genome shotgun (WGS) entry which is preliminary data.</text>
</comment>
<keyword evidence="1" id="KW-0472">Membrane</keyword>
<proteinExistence type="predicted"/>
<dbReference type="Proteomes" id="UP000004810">
    <property type="component" value="Unassembled WGS sequence"/>
</dbReference>
<sequence length="54" mass="5709">LSVFGIITNGAAVVVIITAKNLQNAFGYSCMSHAVGDLGVLIIFAIWIPLHLIL</sequence>
<protein>
    <recommendedName>
        <fullName evidence="2">7TM GPCR serpentine receptor class x (Srx) domain-containing protein</fullName>
    </recommendedName>
</protein>
<evidence type="ECO:0000313" key="3">
    <source>
        <dbReference type="EMBL" id="EJW70870.1"/>
    </source>
</evidence>
<dbReference type="Pfam" id="PF10328">
    <property type="entry name" value="7TM_GPCR_Srx"/>
    <property type="match status" value="1"/>
</dbReference>
<evidence type="ECO:0000313" key="4">
    <source>
        <dbReference type="Proteomes" id="UP000004810"/>
    </source>
</evidence>
<dbReference type="AlphaFoldDB" id="J9AA74"/>
<accession>J9AA74</accession>
<gene>
    <name evidence="3" type="ORF">WUBG_18224</name>
</gene>
<name>J9AA74_WUCBA</name>
<feature type="transmembrane region" description="Helical" evidence="1">
    <location>
        <begin position="6"/>
        <end position="22"/>
    </location>
</feature>
<keyword evidence="1" id="KW-1133">Transmembrane helix</keyword>
<feature type="domain" description="7TM GPCR serpentine receptor class x (Srx)" evidence="2">
    <location>
        <begin position="2"/>
        <end position="48"/>
    </location>
</feature>
<feature type="transmembrane region" description="Helical" evidence="1">
    <location>
        <begin position="34"/>
        <end position="53"/>
    </location>
</feature>
<dbReference type="EMBL" id="ADBV01020300">
    <property type="protein sequence ID" value="EJW70870.1"/>
    <property type="molecule type" value="Genomic_DNA"/>
</dbReference>
<dbReference type="InterPro" id="IPR019430">
    <property type="entry name" value="7TM_GPCR_serpentine_rcpt_Srx"/>
</dbReference>
<keyword evidence="1" id="KW-0812">Transmembrane</keyword>
<organism evidence="3 4">
    <name type="scientific">Wuchereria bancrofti</name>
    <dbReference type="NCBI Taxonomy" id="6293"/>
    <lineage>
        <taxon>Eukaryota</taxon>
        <taxon>Metazoa</taxon>
        <taxon>Ecdysozoa</taxon>
        <taxon>Nematoda</taxon>
        <taxon>Chromadorea</taxon>
        <taxon>Rhabditida</taxon>
        <taxon>Spirurina</taxon>
        <taxon>Spiruromorpha</taxon>
        <taxon>Filarioidea</taxon>
        <taxon>Onchocercidae</taxon>
        <taxon>Wuchereria</taxon>
    </lineage>
</organism>
<evidence type="ECO:0000259" key="2">
    <source>
        <dbReference type="Pfam" id="PF10328"/>
    </source>
</evidence>
<feature type="non-terminal residue" evidence="3">
    <location>
        <position position="1"/>
    </location>
</feature>
<evidence type="ECO:0000256" key="1">
    <source>
        <dbReference type="SAM" id="Phobius"/>
    </source>
</evidence>
<reference evidence="4" key="1">
    <citation type="submission" date="2012-08" db="EMBL/GenBank/DDBJ databases">
        <title>The Genome Sequence of Wuchereria bancrofti.</title>
        <authorList>
            <person name="Nutman T.B."/>
            <person name="Fink D.L."/>
            <person name="Russ C."/>
            <person name="Young S."/>
            <person name="Zeng Q."/>
            <person name="Koehrsen M."/>
            <person name="Alvarado L."/>
            <person name="Berlin A."/>
            <person name="Chapman S.B."/>
            <person name="Chen Z."/>
            <person name="Freedman E."/>
            <person name="Gellesch M."/>
            <person name="Goldberg J."/>
            <person name="Griggs A."/>
            <person name="Gujja S."/>
            <person name="Heilman E.R."/>
            <person name="Heiman D."/>
            <person name="Hepburn T."/>
            <person name="Howarth C."/>
            <person name="Jen D."/>
            <person name="Larson L."/>
            <person name="Lewis B."/>
            <person name="Mehta T."/>
            <person name="Park D."/>
            <person name="Pearson M."/>
            <person name="Roberts A."/>
            <person name="Saif S."/>
            <person name="Shea T."/>
            <person name="Shenoy N."/>
            <person name="Sisk P."/>
            <person name="Stolte C."/>
            <person name="Sykes S."/>
            <person name="Walk T."/>
            <person name="White J."/>
            <person name="Yandava C."/>
            <person name="Haas B."/>
            <person name="Henn M.R."/>
            <person name="Nusbaum C."/>
            <person name="Birren B."/>
        </authorList>
    </citation>
    <scope>NUCLEOTIDE SEQUENCE [LARGE SCALE GENOMIC DNA]</scope>
    <source>
        <strain evidence="4">NA</strain>
    </source>
</reference>